<feature type="signal peptide" evidence="1">
    <location>
        <begin position="1"/>
        <end position="23"/>
    </location>
</feature>
<dbReference type="InterPro" id="IPR028082">
    <property type="entry name" value="Peripla_BP_I"/>
</dbReference>
<feature type="chain" id="PRO_5045214880" evidence="1">
    <location>
        <begin position="24"/>
        <end position="101"/>
    </location>
</feature>
<feature type="non-terminal residue" evidence="2">
    <location>
        <position position="101"/>
    </location>
</feature>
<dbReference type="Proteomes" id="UP001282474">
    <property type="component" value="Unassembled WGS sequence"/>
</dbReference>
<sequence>MNLARTRSTAAAACALAALTLLTACNRDTSSGSAGSGGDKPAIGVDLPRSDSDFWNSYAEYLKKDIKAEDINALPISNSQNDITKLVANVQVFQNTGAKAV</sequence>
<protein>
    <submittedName>
        <fullName evidence="2">Sugar ABC transporter substrate-binding protein</fullName>
    </submittedName>
</protein>
<accession>A0ABU4N4J0</accession>
<proteinExistence type="predicted"/>
<comment type="caution">
    <text evidence="2">The sequence shown here is derived from an EMBL/GenBank/DDBJ whole genome shotgun (WGS) entry which is preliminary data.</text>
</comment>
<organism evidence="2 3">
    <name type="scientific">Streptomyces caniscabiei</name>
    <dbReference type="NCBI Taxonomy" id="2746961"/>
    <lineage>
        <taxon>Bacteria</taxon>
        <taxon>Bacillati</taxon>
        <taxon>Actinomycetota</taxon>
        <taxon>Actinomycetes</taxon>
        <taxon>Kitasatosporales</taxon>
        <taxon>Streptomycetaceae</taxon>
        <taxon>Streptomyces</taxon>
    </lineage>
</organism>
<evidence type="ECO:0000313" key="3">
    <source>
        <dbReference type="Proteomes" id="UP001282474"/>
    </source>
</evidence>
<evidence type="ECO:0000313" key="2">
    <source>
        <dbReference type="EMBL" id="MDX3044242.1"/>
    </source>
</evidence>
<keyword evidence="3" id="KW-1185">Reference proteome</keyword>
<evidence type="ECO:0000256" key="1">
    <source>
        <dbReference type="SAM" id="SignalP"/>
    </source>
</evidence>
<dbReference type="EMBL" id="JARAWJ010000073">
    <property type="protein sequence ID" value="MDX3044242.1"/>
    <property type="molecule type" value="Genomic_DNA"/>
</dbReference>
<reference evidence="2 3" key="1">
    <citation type="journal article" date="2023" name="Microb. Genom.">
        <title>Mesoterricola silvestris gen. nov., sp. nov., Mesoterricola sediminis sp. nov., Geothrix oryzae sp. nov., Geothrix edaphica sp. nov., Geothrix rubra sp. nov., and Geothrix limicola sp. nov., six novel members of Acidobacteriota isolated from soils.</title>
        <authorList>
            <person name="Weisberg A.J."/>
            <person name="Pearce E."/>
            <person name="Kramer C.G."/>
            <person name="Chang J.H."/>
            <person name="Clarke C.R."/>
        </authorList>
    </citation>
    <scope>NUCLEOTIDE SEQUENCE [LARGE SCALE GENOMIC DNA]</scope>
    <source>
        <strain evidence="2 3">NE20-4-1</strain>
    </source>
</reference>
<name>A0ABU4N4J0_9ACTN</name>
<gene>
    <name evidence="2" type="ORF">PV383_44870</name>
</gene>
<keyword evidence="1" id="KW-0732">Signal</keyword>
<dbReference type="SUPFAM" id="SSF53822">
    <property type="entry name" value="Periplasmic binding protein-like I"/>
    <property type="match status" value="1"/>
</dbReference>
<dbReference type="PROSITE" id="PS51257">
    <property type="entry name" value="PROKAR_LIPOPROTEIN"/>
    <property type="match status" value="1"/>
</dbReference>